<accession>A0A176VW49</accession>
<dbReference type="Pfam" id="PF03547">
    <property type="entry name" value="Mem_trans"/>
    <property type="match status" value="1"/>
</dbReference>
<feature type="transmembrane region" description="Helical" evidence="6">
    <location>
        <begin position="296"/>
        <end position="314"/>
    </location>
</feature>
<proteinExistence type="predicted"/>
<comment type="subcellular location">
    <subcellularLocation>
        <location evidence="1">Membrane</location>
        <topology evidence="1">Multi-pass membrane protein</topology>
    </subcellularLocation>
</comment>
<keyword evidence="2 6" id="KW-0812">Transmembrane</keyword>
<keyword evidence="5" id="KW-0927">Auxin signaling pathway</keyword>
<dbReference type="GO" id="GO:0080162">
    <property type="term" value="P:endoplasmic reticulum to cytosol auxin transport"/>
    <property type="evidence" value="ECO:0007669"/>
    <property type="project" value="InterPro"/>
</dbReference>
<keyword evidence="3 6" id="KW-1133">Transmembrane helix</keyword>
<dbReference type="PANTHER" id="PTHR31419:SF1">
    <property type="entry name" value="PROTEIN PIN-LIKES 6"/>
    <property type="match status" value="1"/>
</dbReference>
<dbReference type="PANTHER" id="PTHR31419">
    <property type="entry name" value="PROTEIN PIN-LIKES 2"/>
    <property type="match status" value="1"/>
</dbReference>
<evidence type="ECO:0000256" key="5">
    <source>
        <dbReference type="ARBA" id="ARBA00023294"/>
    </source>
</evidence>
<protein>
    <recommendedName>
        <fullName evidence="10">Auxin efflux carrier component</fullName>
    </recommendedName>
</protein>
<sequence>MAFLPVAKLLLTCAFGAWLGSKSMQILTAESRKHMNMMVFLAYTPALVFCKLTYAVSLENLLAWWYMPVNVILCYTIGSGLAFIVISVTEPPPHLKPLIIACCAAGNIGNVPLVLVPSICLEKDNPFGTMETCSKNAVAYVSFGMWMGMVLTWTFIYNLLRPVDQKPSGNAVPSAGSSSVGSPHSSDFGEFQAGLHHNEFQDIGFSNQVMANNWNASASNFAKPQSPPLVLPEVVAPDLRSDPKGYFMSIAQKYDLKRIFTPPTAAALAGLTVGLIPPLKALMLGPLRAITDSADIIGQAMIPVMNLVLGASLVQGASTSELPMKTIMGIIIVRLCALPVIGMMMIKIAHDFGFLPEDPLFRFVLMVQYTMPTAMNVGPYSLTPRCPPTQSTFEAPADHRSTLVMRSSTLSSARRHLNRCRMSLTKTSFYSSSILVGILRFFNLCRFASKQFSPSASGQFVLGPSFSFHNDMGFGLPRIHILMTSTLRNSTRVWAQYSLLTEYRLIGKCEQKETPGKSIGAHKLDGYQVFDHDKSRIEEQWKRSGLHRQRVAAA</sequence>
<evidence type="ECO:0008006" key="10">
    <source>
        <dbReference type="Google" id="ProtNLM"/>
    </source>
</evidence>
<feature type="transmembrane region" description="Helical" evidence="6">
    <location>
        <begin position="259"/>
        <end position="276"/>
    </location>
</feature>
<evidence type="ECO:0000256" key="2">
    <source>
        <dbReference type="ARBA" id="ARBA00022692"/>
    </source>
</evidence>
<feature type="signal peptide" evidence="7">
    <location>
        <begin position="1"/>
        <end position="16"/>
    </location>
</feature>
<feature type="transmembrane region" description="Helical" evidence="6">
    <location>
        <begin position="98"/>
        <end position="119"/>
    </location>
</feature>
<keyword evidence="7" id="KW-0732">Signal</keyword>
<feature type="transmembrane region" description="Helical" evidence="6">
    <location>
        <begin position="63"/>
        <end position="86"/>
    </location>
</feature>
<feature type="transmembrane region" description="Helical" evidence="6">
    <location>
        <begin position="139"/>
        <end position="160"/>
    </location>
</feature>
<evidence type="ECO:0000256" key="7">
    <source>
        <dbReference type="SAM" id="SignalP"/>
    </source>
</evidence>
<evidence type="ECO:0000313" key="9">
    <source>
        <dbReference type="Proteomes" id="UP000077202"/>
    </source>
</evidence>
<dbReference type="Proteomes" id="UP000077202">
    <property type="component" value="Unassembled WGS sequence"/>
</dbReference>
<dbReference type="EMBL" id="LVLJ01002568">
    <property type="protein sequence ID" value="OAE24591.1"/>
    <property type="molecule type" value="Genomic_DNA"/>
</dbReference>
<evidence type="ECO:0000256" key="6">
    <source>
        <dbReference type="SAM" id="Phobius"/>
    </source>
</evidence>
<dbReference type="InterPro" id="IPR004776">
    <property type="entry name" value="Mem_transp_PIN-like"/>
</dbReference>
<comment type="caution">
    <text evidence="8">The sequence shown here is derived from an EMBL/GenBank/DDBJ whole genome shotgun (WGS) entry which is preliminary data.</text>
</comment>
<keyword evidence="9" id="KW-1185">Reference proteome</keyword>
<organism evidence="8 9">
    <name type="scientific">Marchantia polymorpha subsp. ruderalis</name>
    <dbReference type="NCBI Taxonomy" id="1480154"/>
    <lineage>
        <taxon>Eukaryota</taxon>
        <taxon>Viridiplantae</taxon>
        <taxon>Streptophyta</taxon>
        <taxon>Embryophyta</taxon>
        <taxon>Marchantiophyta</taxon>
        <taxon>Marchantiopsida</taxon>
        <taxon>Marchantiidae</taxon>
        <taxon>Marchantiales</taxon>
        <taxon>Marchantiaceae</taxon>
        <taxon>Marchantia</taxon>
    </lineage>
</organism>
<evidence type="ECO:0000313" key="8">
    <source>
        <dbReference type="EMBL" id="OAE24591.1"/>
    </source>
</evidence>
<evidence type="ECO:0000256" key="3">
    <source>
        <dbReference type="ARBA" id="ARBA00022989"/>
    </source>
</evidence>
<name>A0A176VW49_MARPO</name>
<feature type="transmembrane region" description="Helical" evidence="6">
    <location>
        <begin position="39"/>
        <end position="57"/>
    </location>
</feature>
<dbReference type="GO" id="GO:0009734">
    <property type="term" value="P:auxin-activated signaling pathway"/>
    <property type="evidence" value="ECO:0007669"/>
    <property type="project" value="UniProtKB-KW"/>
</dbReference>
<gene>
    <name evidence="8" type="ORF">AXG93_1603s1020</name>
</gene>
<keyword evidence="4 6" id="KW-0472">Membrane</keyword>
<dbReference type="InterPro" id="IPR039305">
    <property type="entry name" value="PILS2/6"/>
</dbReference>
<feature type="transmembrane region" description="Helical" evidence="6">
    <location>
        <begin position="326"/>
        <end position="346"/>
    </location>
</feature>
<feature type="chain" id="PRO_5008052146" description="Auxin efflux carrier component" evidence="7">
    <location>
        <begin position="17"/>
        <end position="554"/>
    </location>
</feature>
<dbReference type="GO" id="GO:0016020">
    <property type="term" value="C:membrane"/>
    <property type="evidence" value="ECO:0007669"/>
    <property type="project" value="UniProtKB-SubCell"/>
</dbReference>
<evidence type="ECO:0000256" key="1">
    <source>
        <dbReference type="ARBA" id="ARBA00004141"/>
    </source>
</evidence>
<dbReference type="AlphaFoldDB" id="A0A176VW49"/>
<reference evidence="8" key="1">
    <citation type="submission" date="2016-03" db="EMBL/GenBank/DDBJ databases">
        <title>Mechanisms controlling the formation of the plant cell surface in tip-growing cells are functionally conserved among land plants.</title>
        <authorList>
            <person name="Honkanen S."/>
            <person name="Jones V.A."/>
            <person name="Morieri G."/>
            <person name="Champion C."/>
            <person name="Hetherington A.J."/>
            <person name="Kelly S."/>
            <person name="Saint-Marcoux D."/>
            <person name="Proust H."/>
            <person name="Prescott H."/>
            <person name="Dolan L."/>
        </authorList>
    </citation>
    <scope>NUCLEOTIDE SEQUENCE [LARGE SCALE GENOMIC DNA]</scope>
    <source>
        <tissue evidence="8">Whole gametophyte</tissue>
    </source>
</reference>
<evidence type="ECO:0000256" key="4">
    <source>
        <dbReference type="ARBA" id="ARBA00023136"/>
    </source>
</evidence>